<name>A0A486XFP8_9GAMM</name>
<evidence type="ECO:0000313" key="2">
    <source>
        <dbReference type="EMBL" id="VHO00208.1"/>
    </source>
</evidence>
<reference evidence="2" key="1">
    <citation type="submission" date="2019-04" db="EMBL/GenBank/DDBJ databases">
        <authorList>
            <person name="Brambilla D."/>
        </authorList>
    </citation>
    <scope>NUCLEOTIDE SEQUENCE</scope>
    <source>
        <strain evidence="2">BAL1</strain>
    </source>
</reference>
<feature type="chain" id="PRO_5019756492" description="FimV N-terminal domain-containing protein" evidence="1">
    <location>
        <begin position="21"/>
        <end position="554"/>
    </location>
</feature>
<evidence type="ECO:0000256" key="1">
    <source>
        <dbReference type="SAM" id="SignalP"/>
    </source>
</evidence>
<proteinExistence type="predicted"/>
<dbReference type="InterPro" id="IPR020012">
    <property type="entry name" value="LysM_FimV"/>
</dbReference>
<sequence length="554" mass="61984">MQRLITAVLLLCNPLTTSWAAQLGPVQATDTLWKLATAARPDNQVAMVQVVYALWQANPTAFRDNNINYLLQGSQLQIPAREQMLATPVNTARQWYYQAIARKPLQPQAVAQMSRVPGVPATPATLATATSVPPPADASAEAIASQPLTGQTMQPTAAATAGIAVPDAPQEPEAQPQPGWKDNLSADYSLTLQQRYYPQSGLQQQANQHSSVALSAEWAWQSDDRSQLWVLQPYMRWDQRDNERDLVDLRQAYWQYAGDGFDVKAGIDIVFWGVTESQHLVDVINQTDLVASVDGEAKLGQPMLNWNLYGDGGTFSLYLLPYFRERTLAGVDGRLRPPLVIDTADPLYESAQQQRNLDFALRWSRQFGAVDFALSYFEGNNREPDFVASSDGKLQPLYLQMQQFGLEGQLISGSWIWKLESTYRKTRDDDFAAATAGFEFTQVGLFDTDWDLGWIAEYQYDSRGRSGLVPGQNDLFVGGRLVANDAAGTELLLGIMQDLDDSHSQSGKLEASMRLSNSLRLQLDAWFFRSQLSSDPLYYIRRDDFIQLSLDYYF</sequence>
<dbReference type="EMBL" id="CAAJGR010000013">
    <property type="protein sequence ID" value="VHO00208.1"/>
    <property type="molecule type" value="Genomic_DNA"/>
</dbReference>
<organism evidence="2">
    <name type="scientific">Rheinheimera sp. BAL341</name>
    <dbReference type="NCBI Taxonomy" id="1708203"/>
    <lineage>
        <taxon>Bacteria</taxon>
        <taxon>Pseudomonadati</taxon>
        <taxon>Pseudomonadota</taxon>
        <taxon>Gammaproteobacteria</taxon>
        <taxon>Chromatiales</taxon>
        <taxon>Chromatiaceae</taxon>
        <taxon>Rheinheimera</taxon>
    </lineage>
</organism>
<accession>A0A486XFP8</accession>
<dbReference type="NCBIfam" id="TIGR03505">
    <property type="entry name" value="FimV_core"/>
    <property type="match status" value="1"/>
</dbReference>
<keyword evidence="1" id="KW-0732">Signal</keyword>
<feature type="signal peptide" evidence="1">
    <location>
        <begin position="1"/>
        <end position="20"/>
    </location>
</feature>
<evidence type="ECO:0008006" key="3">
    <source>
        <dbReference type="Google" id="ProtNLM"/>
    </source>
</evidence>
<protein>
    <recommendedName>
        <fullName evidence="3">FimV N-terminal domain-containing protein</fullName>
    </recommendedName>
</protein>
<gene>
    <name evidence="2" type="ORF">BAL341_107</name>
</gene>
<dbReference type="AlphaFoldDB" id="A0A486XFP8"/>